<gene>
    <name evidence="1" type="ORF">C5L30_002265</name>
</gene>
<comment type="caution">
    <text evidence="1">The sequence shown here is derived from an EMBL/GenBank/DDBJ whole genome shotgun (WGS) entry which is preliminary data.</text>
</comment>
<organism evidence="1 2">
    <name type="scientific">Companilactobacillus farciminis</name>
    <dbReference type="NCBI Taxonomy" id="1612"/>
    <lineage>
        <taxon>Bacteria</taxon>
        <taxon>Bacillati</taxon>
        <taxon>Bacillota</taxon>
        <taxon>Bacilli</taxon>
        <taxon>Lactobacillales</taxon>
        <taxon>Lactobacillaceae</taxon>
        <taxon>Companilactobacillus</taxon>
    </lineage>
</organism>
<dbReference type="OrthoDB" id="286252at2"/>
<reference evidence="1 2" key="1">
    <citation type="journal article" date="2019" name="Appl. Microbiol. Biotechnol.">
        <title>Uncovering carbohydrate metabolism through a genotype-phenotype association study of 56 lactic acid bacteria genomes.</title>
        <authorList>
            <person name="Buron-Moles G."/>
            <person name="Chailyan A."/>
            <person name="Dolejs I."/>
            <person name="Forster J."/>
            <person name="Miks M.H."/>
        </authorList>
    </citation>
    <scope>NUCLEOTIDE SEQUENCE [LARGE SCALE GENOMIC DNA]</scope>
    <source>
        <strain evidence="1 2">ATCC 29644</strain>
    </source>
</reference>
<accession>A0A4R5NE32</accession>
<protein>
    <recommendedName>
        <fullName evidence="3">DUF3841 domain-containing protein</fullName>
    </recommendedName>
</protein>
<evidence type="ECO:0000313" key="2">
    <source>
        <dbReference type="Proteomes" id="UP000295257"/>
    </source>
</evidence>
<evidence type="ECO:0008006" key="3">
    <source>
        <dbReference type="Google" id="ProtNLM"/>
    </source>
</evidence>
<sequence>MIVWTIQPYEVYQQLMENGVFYCNPAKSENLEFDNFQLAYKWMTQKMIKKVGLPPKEIRTPIWAWYRSNNFTHKRPDFRRWKGFDDAVCIELDVPEEQVLLSDFEGWHFVLNDWFYSSATSEEEWDKCDKWFDNLSENEQAQVKEASWQRIFDITIQHGEWTQNGFAVQGCFWEIKKEQVRTVWRLQKGKKIYKIDSLHI</sequence>
<dbReference type="AlphaFoldDB" id="A0A4R5NE32"/>
<dbReference type="EMBL" id="PUFN01000019">
    <property type="protein sequence ID" value="TDG71685.1"/>
    <property type="molecule type" value="Genomic_DNA"/>
</dbReference>
<dbReference type="InterPro" id="IPR024211">
    <property type="entry name" value="DUF3841"/>
</dbReference>
<dbReference type="RefSeq" id="WP_010020764.1">
    <property type="nucleotide sequence ID" value="NZ_PUFN01000019.1"/>
</dbReference>
<proteinExistence type="predicted"/>
<dbReference type="Pfam" id="PF12952">
    <property type="entry name" value="DUF3841"/>
    <property type="match status" value="1"/>
</dbReference>
<evidence type="ECO:0000313" key="1">
    <source>
        <dbReference type="EMBL" id="TDG71685.1"/>
    </source>
</evidence>
<dbReference type="Proteomes" id="UP000295257">
    <property type="component" value="Unassembled WGS sequence"/>
</dbReference>
<name>A0A4R5NE32_9LACO</name>
<keyword evidence="2" id="KW-1185">Reference proteome</keyword>